<dbReference type="EMBL" id="VLJN01000049">
    <property type="protein sequence ID" value="TWG80234.1"/>
    <property type="molecule type" value="Genomic_DNA"/>
</dbReference>
<dbReference type="GO" id="GO:0009882">
    <property type="term" value="F:blue light photoreceptor activity"/>
    <property type="evidence" value="ECO:0007669"/>
    <property type="project" value="InterPro"/>
</dbReference>
<protein>
    <submittedName>
        <fullName evidence="2">FAD-dependent sensor of blue light</fullName>
    </submittedName>
</protein>
<evidence type="ECO:0000313" key="2">
    <source>
        <dbReference type="EMBL" id="TWG80234.1"/>
    </source>
</evidence>
<dbReference type="Proteomes" id="UP000318141">
    <property type="component" value="Unassembled WGS sequence"/>
</dbReference>
<name>A0A562B554_9BURK</name>
<accession>A0A562B554</accession>
<dbReference type="AlphaFoldDB" id="A0A562B554"/>
<dbReference type="Gene3D" id="3.30.70.100">
    <property type="match status" value="1"/>
</dbReference>
<dbReference type="SMART" id="SM01034">
    <property type="entry name" value="BLUF"/>
    <property type="match status" value="1"/>
</dbReference>
<reference evidence="2 3" key="1">
    <citation type="submission" date="2019-07" db="EMBL/GenBank/DDBJ databases">
        <title>Genome sequencing of lignin-degrading bacterial isolates.</title>
        <authorList>
            <person name="Gladden J."/>
        </authorList>
    </citation>
    <scope>NUCLEOTIDE SEQUENCE [LARGE SCALE GENOMIC DNA]</scope>
    <source>
        <strain evidence="2 3">J11</strain>
    </source>
</reference>
<organism evidence="2 3">
    <name type="scientific">Cupriavidus gilardii J11</name>
    <dbReference type="NCBI Taxonomy" id="936133"/>
    <lineage>
        <taxon>Bacteria</taxon>
        <taxon>Pseudomonadati</taxon>
        <taxon>Pseudomonadota</taxon>
        <taxon>Betaproteobacteria</taxon>
        <taxon>Burkholderiales</taxon>
        <taxon>Burkholderiaceae</taxon>
        <taxon>Cupriavidus</taxon>
    </lineage>
</organism>
<dbReference type="PROSITE" id="PS50925">
    <property type="entry name" value="BLUF"/>
    <property type="match status" value="1"/>
</dbReference>
<dbReference type="Pfam" id="PF04940">
    <property type="entry name" value="BLUF"/>
    <property type="match status" value="1"/>
</dbReference>
<feature type="domain" description="BLUF" evidence="1">
    <location>
        <begin position="2"/>
        <end position="93"/>
    </location>
</feature>
<comment type="caution">
    <text evidence="2">The sequence shown here is derived from an EMBL/GenBank/DDBJ whole genome shotgun (WGS) entry which is preliminary data.</text>
</comment>
<dbReference type="SUPFAM" id="SSF54975">
    <property type="entry name" value="Acylphosphatase/BLUF domain-like"/>
    <property type="match status" value="1"/>
</dbReference>
<dbReference type="GO" id="GO:0071949">
    <property type="term" value="F:FAD binding"/>
    <property type="evidence" value="ECO:0007669"/>
    <property type="project" value="InterPro"/>
</dbReference>
<dbReference type="InterPro" id="IPR036046">
    <property type="entry name" value="Acylphosphatase-like_dom_sf"/>
</dbReference>
<keyword evidence="3" id="KW-1185">Reference proteome</keyword>
<sequence length="147" mass="16301">MLVRLLYASRAREPFEADMLDTIAAVSVERNPRHGITGVLCFGDGCFLQALEGDREAVSRLYHRIAVDPRHRDLLLLHYQEIVAREFAGWAMGHVNTGRVNAATLLKYFPEACFDPYRISGDAALALLGELIAGAAIVARTSERGRF</sequence>
<evidence type="ECO:0000259" key="1">
    <source>
        <dbReference type="PROSITE" id="PS50925"/>
    </source>
</evidence>
<proteinExistence type="predicted"/>
<dbReference type="InterPro" id="IPR007024">
    <property type="entry name" value="BLUF_domain"/>
</dbReference>
<gene>
    <name evidence="2" type="ORF">L602_005300000090</name>
</gene>
<evidence type="ECO:0000313" key="3">
    <source>
        <dbReference type="Proteomes" id="UP000318141"/>
    </source>
</evidence>
<dbReference type="OrthoDB" id="557705at2"/>